<dbReference type="AlphaFoldDB" id="A0A9P7RP71"/>
<dbReference type="RefSeq" id="XP_043003740.1">
    <property type="nucleotide sequence ID" value="XM_043158393.1"/>
</dbReference>
<dbReference type="Proteomes" id="UP001049176">
    <property type="component" value="Chromosome 9"/>
</dbReference>
<evidence type="ECO:0000313" key="1">
    <source>
        <dbReference type="EMBL" id="KAG7087269.1"/>
    </source>
</evidence>
<accession>A0A9P7RP71</accession>
<comment type="caution">
    <text evidence="1">The sequence shown here is derived from an EMBL/GenBank/DDBJ whole genome shotgun (WGS) entry which is preliminary data.</text>
</comment>
<reference evidence="1" key="1">
    <citation type="journal article" date="2021" name="Genome Biol. Evol.">
        <title>The assembled and annotated genome of the fairy-ring fungus Marasmius oreades.</title>
        <authorList>
            <person name="Hiltunen M."/>
            <person name="Ament-Velasquez S.L."/>
            <person name="Johannesson H."/>
        </authorList>
    </citation>
    <scope>NUCLEOTIDE SEQUENCE</scope>
    <source>
        <strain evidence="1">03SP1</strain>
    </source>
</reference>
<sequence length="106" mass="11539">MVLQLDKAVLAGQYLGLGIQQINSRPSCTCTGDRRQMWQHGYPSMFSNSGGSTHALHNALAGQEILAEVQMPMRQLSHDVFFSSFHVAFALTTPLSSACSPHIVHA</sequence>
<organism evidence="1 2">
    <name type="scientific">Marasmius oreades</name>
    <name type="common">fairy-ring Marasmius</name>
    <dbReference type="NCBI Taxonomy" id="181124"/>
    <lineage>
        <taxon>Eukaryota</taxon>
        <taxon>Fungi</taxon>
        <taxon>Dikarya</taxon>
        <taxon>Basidiomycota</taxon>
        <taxon>Agaricomycotina</taxon>
        <taxon>Agaricomycetes</taxon>
        <taxon>Agaricomycetidae</taxon>
        <taxon>Agaricales</taxon>
        <taxon>Marasmiineae</taxon>
        <taxon>Marasmiaceae</taxon>
        <taxon>Marasmius</taxon>
    </lineage>
</organism>
<dbReference type="GeneID" id="66082323"/>
<name>A0A9P7RP71_9AGAR</name>
<dbReference type="EMBL" id="CM032189">
    <property type="protein sequence ID" value="KAG7087269.1"/>
    <property type="molecule type" value="Genomic_DNA"/>
</dbReference>
<proteinExistence type="predicted"/>
<gene>
    <name evidence="1" type="ORF">E1B28_013248</name>
</gene>
<evidence type="ECO:0000313" key="2">
    <source>
        <dbReference type="Proteomes" id="UP001049176"/>
    </source>
</evidence>
<keyword evidence="2" id="KW-1185">Reference proteome</keyword>
<dbReference type="KEGG" id="more:E1B28_013248"/>
<protein>
    <submittedName>
        <fullName evidence="1">Uncharacterized protein</fullName>
    </submittedName>
</protein>